<proteinExistence type="predicted"/>
<feature type="compositionally biased region" description="Low complexity" evidence="1">
    <location>
        <begin position="400"/>
        <end position="421"/>
    </location>
</feature>
<accession>A0A3R7BUQ6</accession>
<evidence type="ECO:0000313" key="3">
    <source>
        <dbReference type="Proteomes" id="UP000286510"/>
    </source>
</evidence>
<comment type="caution">
    <text evidence="2">The sequence shown here is derived from an EMBL/GenBank/DDBJ whole genome shotgun (WGS) entry which is preliminary data.</text>
</comment>
<evidence type="ECO:0000313" key="2">
    <source>
        <dbReference type="EMBL" id="RHZ42383.1"/>
    </source>
</evidence>
<evidence type="ECO:0000256" key="1">
    <source>
        <dbReference type="SAM" id="MobiDB-lite"/>
    </source>
</evidence>
<dbReference type="VEuPathDB" id="FungiDB:H257_14845"/>
<sequence length="421" mass="44897">MEALGFFVPMITSILSSVRSTAEPITSMSKSGCSDCDACYYPDGNSCLRGLSQEDCNYYSDTYGTKWCVNYDRHLASALLSALPSCIMQDYYMWRGPKPSIPYQDMRRLLEQHWPDFTLKYPSILGPPPTALAVPVHGSAPATATTRSSALALPAFRDGMSQRDGYGQAAAAPWGTQGHTSWRIDVATACPQSAAQRTPVRIFPGRSTRTRCVKTLCSHHDGLPYHLANYPQVVAVDELKADPAATAVANATAKATGAIEEPGYPSSTPFAKATHPAAYPVMQEAVHQVTLPAVVQATPAWDKAAIPATPVSITVIIATINAAAARFVSRPPAIAVTPAIGTATTAKTAGTIATTADLIVPTAAPTKMTGTTVAAYSMYDDWRHRSRSRSAPPVDQGYVQQASTPQRSQSRSASRGSTRTL</sequence>
<feature type="region of interest" description="Disordered" evidence="1">
    <location>
        <begin position="384"/>
        <end position="421"/>
    </location>
</feature>
<dbReference type="Proteomes" id="UP000286510">
    <property type="component" value="Unassembled WGS sequence"/>
</dbReference>
<dbReference type="EMBL" id="QUTF01001257">
    <property type="protein sequence ID" value="RHZ42383.1"/>
    <property type="molecule type" value="Genomic_DNA"/>
</dbReference>
<protein>
    <submittedName>
        <fullName evidence="2">Uncharacterized protein</fullName>
    </submittedName>
</protein>
<reference evidence="2 3" key="1">
    <citation type="submission" date="2018-08" db="EMBL/GenBank/DDBJ databases">
        <title>Aphanomyces genome sequencing and annotation.</title>
        <authorList>
            <person name="Minardi D."/>
            <person name="Oidtmann B."/>
            <person name="Van Der Giezen M."/>
            <person name="Studholme D.J."/>
        </authorList>
    </citation>
    <scope>NUCLEOTIDE SEQUENCE [LARGE SCALE GENOMIC DNA]</scope>
    <source>
        <strain evidence="2 3">FDL457</strain>
    </source>
</reference>
<dbReference type="VEuPathDB" id="FungiDB:H257_14174"/>
<gene>
    <name evidence="2" type="ORF">DYB26_014248</name>
</gene>
<feature type="non-terminal residue" evidence="2">
    <location>
        <position position="421"/>
    </location>
</feature>
<name>A0A3R7BUQ6_APHAT</name>
<organism evidence="2 3">
    <name type="scientific">Aphanomyces astaci</name>
    <name type="common">Crayfish plague agent</name>
    <dbReference type="NCBI Taxonomy" id="112090"/>
    <lineage>
        <taxon>Eukaryota</taxon>
        <taxon>Sar</taxon>
        <taxon>Stramenopiles</taxon>
        <taxon>Oomycota</taxon>
        <taxon>Saprolegniomycetes</taxon>
        <taxon>Saprolegniales</taxon>
        <taxon>Verrucalvaceae</taxon>
        <taxon>Aphanomyces</taxon>
    </lineage>
</organism>
<dbReference type="AlphaFoldDB" id="A0A3R7BUQ6"/>